<evidence type="ECO:0000256" key="2">
    <source>
        <dbReference type="SAM" id="Phobius"/>
    </source>
</evidence>
<evidence type="ECO:0000313" key="3">
    <source>
        <dbReference type="EMBL" id="MDE8652644.1"/>
    </source>
</evidence>
<accession>A0ABT5WRH5</accession>
<proteinExistence type="predicted"/>
<dbReference type="Proteomes" id="UP001216253">
    <property type="component" value="Unassembled WGS sequence"/>
</dbReference>
<feature type="region of interest" description="Disordered" evidence="1">
    <location>
        <begin position="441"/>
        <end position="462"/>
    </location>
</feature>
<name>A0ABT5WRH5_9SPHN</name>
<sequence>MIEHELLLFAAFWFVLGAIDETVIDGIWLALRLTGRTREPRVPRAARTRPLSGRAAVLVPAWNEADVIGHMIAHTLRAWPRREWTLYVGCYANDPATTAAAMAAAADDPRVRIVIHAQSGPTTKADCLNRLYAALCADEARGRFRYASIVLHDAEDMVHPCALATIDEALRDVEFVQLPVRPEPQPASPWVAGHYADEFAEAHAKTLVVRDALGAGLPAAGVGCGFSRETMALLARKRIAQGEDGPFATGSLTEDYELGLQVSHDGARARFVRCRDEAGALIATRAFFPARFDESVRQKTRWIHGIALQGWDRLGWRGGLIDLWMKLRDRRGPLMALVLATAYALLVIEALLALFRLAGWQGHVAVSPVLALMVTVCLVSLIWRMVWRAAFTASEYGLAEGLRSVPRTIVANTIAIIAGRRALFAYVRTLRGAGVAWDKTRHRDHPAAGGSGEGLAREGLAP</sequence>
<feature type="transmembrane region" description="Helical" evidence="2">
    <location>
        <begin position="334"/>
        <end position="358"/>
    </location>
</feature>
<dbReference type="Pfam" id="PF13641">
    <property type="entry name" value="Glyco_tranf_2_3"/>
    <property type="match status" value="1"/>
</dbReference>
<feature type="transmembrane region" description="Helical" evidence="2">
    <location>
        <begin position="6"/>
        <end position="31"/>
    </location>
</feature>
<dbReference type="GO" id="GO:0016740">
    <property type="term" value="F:transferase activity"/>
    <property type="evidence" value="ECO:0007669"/>
    <property type="project" value="UniProtKB-KW"/>
</dbReference>
<organism evidence="3 4">
    <name type="scientific">Novosphingobium album</name>
    <name type="common">ex Liu et al. 2023</name>
    <dbReference type="NCBI Taxonomy" id="3031130"/>
    <lineage>
        <taxon>Bacteria</taxon>
        <taxon>Pseudomonadati</taxon>
        <taxon>Pseudomonadota</taxon>
        <taxon>Alphaproteobacteria</taxon>
        <taxon>Sphingomonadales</taxon>
        <taxon>Sphingomonadaceae</taxon>
        <taxon>Novosphingobium</taxon>
    </lineage>
</organism>
<keyword evidence="3" id="KW-0808">Transferase</keyword>
<dbReference type="SUPFAM" id="SSF53448">
    <property type="entry name" value="Nucleotide-diphospho-sugar transferases"/>
    <property type="match status" value="1"/>
</dbReference>
<evidence type="ECO:0000256" key="1">
    <source>
        <dbReference type="SAM" id="MobiDB-lite"/>
    </source>
</evidence>
<keyword evidence="2" id="KW-0812">Transmembrane</keyword>
<reference evidence="3 4" key="1">
    <citation type="submission" date="2023-03" db="EMBL/GenBank/DDBJ databases">
        <title>NovoSphingobium album sp. nov. isolated from polycyclic aromatic hydrocarbons- and heavy-metal polluted soil.</title>
        <authorList>
            <person name="Liu Z."/>
            <person name="Wang K."/>
        </authorList>
    </citation>
    <scope>NUCLEOTIDE SEQUENCE [LARGE SCALE GENOMIC DNA]</scope>
    <source>
        <strain evidence="3 4">H3SJ31-1</strain>
    </source>
</reference>
<gene>
    <name evidence="3" type="ORF">PYV00_13115</name>
</gene>
<protein>
    <submittedName>
        <fullName evidence="3">Glycosyl transferase family protein</fullName>
    </submittedName>
</protein>
<keyword evidence="2" id="KW-0472">Membrane</keyword>
<dbReference type="EMBL" id="JARESE010000044">
    <property type="protein sequence ID" value="MDE8652644.1"/>
    <property type="molecule type" value="Genomic_DNA"/>
</dbReference>
<keyword evidence="4" id="KW-1185">Reference proteome</keyword>
<dbReference type="NCBIfam" id="NF011307">
    <property type="entry name" value="PRK14716.1-5"/>
    <property type="match status" value="1"/>
</dbReference>
<comment type="caution">
    <text evidence="3">The sequence shown here is derived from an EMBL/GenBank/DDBJ whole genome shotgun (WGS) entry which is preliminary data.</text>
</comment>
<evidence type="ECO:0000313" key="4">
    <source>
        <dbReference type="Proteomes" id="UP001216253"/>
    </source>
</evidence>
<feature type="transmembrane region" description="Helical" evidence="2">
    <location>
        <begin position="364"/>
        <end position="383"/>
    </location>
</feature>
<keyword evidence="2" id="KW-1133">Transmembrane helix</keyword>
<dbReference type="Gene3D" id="3.90.550.10">
    <property type="entry name" value="Spore Coat Polysaccharide Biosynthesis Protein SpsA, Chain A"/>
    <property type="match status" value="1"/>
</dbReference>
<dbReference type="InterPro" id="IPR029044">
    <property type="entry name" value="Nucleotide-diphossugar_trans"/>
</dbReference>